<organism evidence="3 4">
    <name type="scientific">Streptomyces caatingaensis</name>
    <dbReference type="NCBI Taxonomy" id="1678637"/>
    <lineage>
        <taxon>Bacteria</taxon>
        <taxon>Bacillati</taxon>
        <taxon>Actinomycetota</taxon>
        <taxon>Actinomycetes</taxon>
        <taxon>Kitasatosporales</taxon>
        <taxon>Streptomycetaceae</taxon>
        <taxon>Streptomyces</taxon>
    </lineage>
</organism>
<sequence length="173" mass="18301">MSLPHDGDRVVALGRQLTQAHDELRSRLAAVRAGLGRRRLDDDSLVAHCLAFCAALTSHHRGEDAGLFPRLLHVRPDLAPAIRNLAEDHGLIASLLSRVAELAGRAASLDPGPALDAVGRELDGLAAIMESHFAYEERAIGAFLDQGVDGAEQPDGEPSGAEWRGMVFGSGTG</sequence>
<dbReference type="Gene3D" id="1.20.120.520">
    <property type="entry name" value="nmb1532 protein domain like"/>
    <property type="match status" value="1"/>
</dbReference>
<protein>
    <submittedName>
        <fullName evidence="3">Hemerythrin HHE cation-binding protein</fullName>
    </submittedName>
</protein>
<feature type="domain" description="Hemerythrin-like" evidence="2">
    <location>
        <begin position="16"/>
        <end position="140"/>
    </location>
</feature>
<evidence type="ECO:0000313" key="4">
    <source>
        <dbReference type="Proteomes" id="UP000037288"/>
    </source>
</evidence>
<dbReference type="InterPro" id="IPR012312">
    <property type="entry name" value="Hemerythrin-like"/>
</dbReference>
<evidence type="ECO:0000256" key="1">
    <source>
        <dbReference type="SAM" id="MobiDB-lite"/>
    </source>
</evidence>
<dbReference type="EMBL" id="LFXA01000014">
    <property type="protein sequence ID" value="KNB50578.1"/>
    <property type="molecule type" value="Genomic_DNA"/>
</dbReference>
<accession>A0A0K9XBI5</accession>
<name>A0A0K9XBI5_9ACTN</name>
<keyword evidence="4" id="KW-1185">Reference proteome</keyword>
<gene>
    <name evidence="3" type="ORF">AC230_21830</name>
</gene>
<evidence type="ECO:0000259" key="2">
    <source>
        <dbReference type="Pfam" id="PF01814"/>
    </source>
</evidence>
<dbReference type="Proteomes" id="UP000037288">
    <property type="component" value="Unassembled WGS sequence"/>
</dbReference>
<proteinExistence type="predicted"/>
<dbReference type="Pfam" id="PF01814">
    <property type="entry name" value="Hemerythrin"/>
    <property type="match status" value="1"/>
</dbReference>
<dbReference type="AlphaFoldDB" id="A0A0K9XBI5"/>
<reference evidence="4" key="1">
    <citation type="submission" date="2015-07" db="EMBL/GenBank/DDBJ databases">
        <title>Draft genome sequence of Streptomyces sp. CMAA 1322, a bacterium isolated from Caatinga biome, from dry forest semiarid of Brazil.</title>
        <authorList>
            <person name="Santos S.N."/>
            <person name="Gacesa R."/>
            <person name="Taketani R.G."/>
            <person name="Long P.F."/>
            <person name="Melo I.S."/>
        </authorList>
    </citation>
    <scope>NUCLEOTIDE SEQUENCE [LARGE SCALE GENOMIC DNA]</scope>
    <source>
        <strain evidence="4">CMAA 1322</strain>
    </source>
</reference>
<evidence type="ECO:0000313" key="3">
    <source>
        <dbReference type="EMBL" id="KNB50578.1"/>
    </source>
</evidence>
<dbReference type="RefSeq" id="WP_241833324.1">
    <property type="nucleotide sequence ID" value="NZ_LFXA01000014.1"/>
</dbReference>
<dbReference type="PATRIC" id="fig|1678637.3.peg.4680"/>
<comment type="caution">
    <text evidence="3">The sequence shown here is derived from an EMBL/GenBank/DDBJ whole genome shotgun (WGS) entry which is preliminary data.</text>
</comment>
<feature type="region of interest" description="Disordered" evidence="1">
    <location>
        <begin position="149"/>
        <end position="173"/>
    </location>
</feature>
<dbReference type="STRING" id="1678637.AC230_21830"/>